<feature type="domain" description="Class II aldolase/adducin N-terminal" evidence="3">
    <location>
        <begin position="467"/>
        <end position="649"/>
    </location>
</feature>
<name>A0A813MPS2_ADIRI</name>
<comment type="caution">
    <text evidence="4">The sequence shown here is derived from an EMBL/GenBank/DDBJ whole genome shotgun (WGS) entry which is preliminary data.</text>
</comment>
<sequence length="724" mass="81185">MQFVEVTPCGSKAQPHPRSGHRAVATYSDFWIWGGYFPSHNPERPPMFAELWRFNYALRQWTLEPTTGDAPDSTVASHSMCVHRNHVFVFGGTGYPFGRNVSNDLFMLDLKRLQWKKLQLQNQQPHPVYGASLIGKGDYLYVLCGTDSWRYCSDVYEIHLPTLCCTQIGYTFDEPEDTTGNGRYRQEALIYGDKIFLFGGGSNSGLAFAFELLPVFDLNERRWSFVHTNPDPIHNFPTARKFHSIFPLGEHQILMFGGANFDQTAGIHTVTEAYVWIFDFEKLEWSRSSSSMIQPTYFHAAAMNRRGEIWSHGGVIQRSTHDLPDERITSIYKMHTKVPDLTEVCWDRFLNCLADRNVLISQPHLLTQLNIPHFYLSNNMPGESDNQATLNDRPSVTTLLNSPEFYTELNNLLISDGNKESLETLSNLLLPITKLDATVCKGPVLPVNDIRGIDSRSYSKNERYLRCKLASLYRVIDLYGWNYGTCYNHVSVRVNNSTDQFLTKPNGLAFHEVTGSSLVKVDSNGSKIDPGSTTFGVNALSFSLYASVYKHRPDINCIIHVQTPAVAAVAAMKCGFLALCQEALICGPATSHEIQIDLDTNRLSVDEGVQKSTAKILILPNHGILACGANIEEAWHITFHLILACESQLRAVAMGIDNLIISSDQAAKQVTNTVAAGGGGVNTTDVKWAIGELEWSTLMVVLDRAGYHTGYIYREPLIRFIDKQ</sequence>
<evidence type="ECO:0000256" key="2">
    <source>
        <dbReference type="SAM" id="MobiDB-lite"/>
    </source>
</evidence>
<dbReference type="GO" id="GO:0005886">
    <property type="term" value="C:plasma membrane"/>
    <property type="evidence" value="ECO:0007669"/>
    <property type="project" value="UniProtKB-SubCell"/>
</dbReference>
<dbReference type="Pfam" id="PF00596">
    <property type="entry name" value="Aldolase_II"/>
    <property type="match status" value="1"/>
</dbReference>
<accession>A0A813MPS2</accession>
<dbReference type="EMBL" id="CAJNOJ010000001">
    <property type="protein sequence ID" value="CAF0722409.1"/>
    <property type="molecule type" value="Genomic_DNA"/>
</dbReference>
<dbReference type="SMART" id="SM01007">
    <property type="entry name" value="Aldolase_II"/>
    <property type="match status" value="1"/>
</dbReference>
<gene>
    <name evidence="4" type="ORF">EDS130_LOCUS384</name>
</gene>
<protein>
    <recommendedName>
        <fullName evidence="3">Class II aldolase/adducin N-terminal domain-containing protein</fullName>
    </recommendedName>
</protein>
<dbReference type="SUPFAM" id="SSF53639">
    <property type="entry name" value="AraD/HMP-PK domain-like"/>
    <property type="match status" value="1"/>
</dbReference>
<dbReference type="SUPFAM" id="SSF117281">
    <property type="entry name" value="Kelch motif"/>
    <property type="match status" value="1"/>
</dbReference>
<dbReference type="OrthoDB" id="3238794at2759"/>
<dbReference type="InterPro" id="IPR015915">
    <property type="entry name" value="Kelch-typ_b-propeller"/>
</dbReference>
<dbReference type="GO" id="GO:0051015">
    <property type="term" value="F:actin filament binding"/>
    <property type="evidence" value="ECO:0007669"/>
    <property type="project" value="TreeGrafter"/>
</dbReference>
<comment type="similarity">
    <text evidence="1">Belongs to the aldolase class II family. Adducin subfamily.</text>
</comment>
<dbReference type="GO" id="GO:0005856">
    <property type="term" value="C:cytoskeleton"/>
    <property type="evidence" value="ECO:0007669"/>
    <property type="project" value="TreeGrafter"/>
</dbReference>
<dbReference type="PANTHER" id="PTHR10672:SF3">
    <property type="entry name" value="PROTEIN HU-LI TAI SHAO"/>
    <property type="match status" value="1"/>
</dbReference>
<dbReference type="InterPro" id="IPR036409">
    <property type="entry name" value="Aldolase_II/adducin_N_sf"/>
</dbReference>
<evidence type="ECO:0000256" key="1">
    <source>
        <dbReference type="ARBA" id="ARBA00006274"/>
    </source>
</evidence>
<dbReference type="GO" id="GO:0014069">
    <property type="term" value="C:postsynaptic density"/>
    <property type="evidence" value="ECO:0007669"/>
    <property type="project" value="TreeGrafter"/>
</dbReference>
<dbReference type="PANTHER" id="PTHR10672">
    <property type="entry name" value="ADDUCIN"/>
    <property type="match status" value="1"/>
</dbReference>
<dbReference type="InterPro" id="IPR001303">
    <property type="entry name" value="Aldolase_II/adducin_N"/>
</dbReference>
<feature type="region of interest" description="Disordered" evidence="2">
    <location>
        <begin position="1"/>
        <end position="20"/>
    </location>
</feature>
<dbReference type="AlphaFoldDB" id="A0A813MPS2"/>
<evidence type="ECO:0000313" key="4">
    <source>
        <dbReference type="EMBL" id="CAF0722409.1"/>
    </source>
</evidence>
<dbReference type="Gene3D" id="3.40.225.10">
    <property type="entry name" value="Class II aldolase/adducin N-terminal domain"/>
    <property type="match status" value="1"/>
</dbReference>
<dbReference type="Pfam" id="PF24681">
    <property type="entry name" value="Kelch_KLHDC2_KLHL20_DRC7"/>
    <property type="match status" value="1"/>
</dbReference>
<dbReference type="Proteomes" id="UP000663852">
    <property type="component" value="Unassembled WGS sequence"/>
</dbReference>
<evidence type="ECO:0000313" key="5">
    <source>
        <dbReference type="Proteomes" id="UP000663852"/>
    </source>
</evidence>
<evidence type="ECO:0000259" key="3">
    <source>
        <dbReference type="SMART" id="SM01007"/>
    </source>
</evidence>
<reference evidence="4" key="1">
    <citation type="submission" date="2021-02" db="EMBL/GenBank/DDBJ databases">
        <authorList>
            <person name="Nowell W R."/>
        </authorList>
    </citation>
    <scope>NUCLEOTIDE SEQUENCE</scope>
</reference>
<dbReference type="Gene3D" id="2.120.10.80">
    <property type="entry name" value="Kelch-type beta propeller"/>
    <property type="match status" value="2"/>
</dbReference>
<proteinExistence type="inferred from homology"/>
<organism evidence="4 5">
    <name type="scientific">Adineta ricciae</name>
    <name type="common">Rotifer</name>
    <dbReference type="NCBI Taxonomy" id="249248"/>
    <lineage>
        <taxon>Eukaryota</taxon>
        <taxon>Metazoa</taxon>
        <taxon>Spiralia</taxon>
        <taxon>Gnathifera</taxon>
        <taxon>Rotifera</taxon>
        <taxon>Eurotatoria</taxon>
        <taxon>Bdelloidea</taxon>
        <taxon>Adinetida</taxon>
        <taxon>Adinetidae</taxon>
        <taxon>Adineta</taxon>
    </lineage>
</organism>
<dbReference type="InterPro" id="IPR051017">
    <property type="entry name" value="Aldolase-II_Adducin_sf"/>
</dbReference>